<sequence>MTARTVRDPEALARALRRATDNATHHRARRAAGLPAPQVLVDAPGLTFTSGETDRRFHAASVGKMMTATLAFDLAERGRLDLDAPVTALVPEQEARGLFAGPGVTPRHLLTHTSGAADYFEDPAAGIPFPERLRRDPEHRYTPEKLLAITREHQHPVAAPGERFHYSDTGYVLLARILEEAGGAGLGAQLHERIFTPAGMGETCLLFHTLPGGAPSTSPTPGADLDLAPLVVDGLDLSRASALSCDWGGGGVVTTLADLRAFAAAWRAGALIGEASRAAMTETTHRFRAGIRYGAGAMRLRYREFFPLLFGMPSPVGHLGVTGAHLFFDERVTLVLNAHSTAEMTRSFRLHIRLMQATVRALR</sequence>
<dbReference type="AlphaFoldDB" id="A0A2A9D3J0"/>
<dbReference type="Pfam" id="PF00144">
    <property type="entry name" value="Beta-lactamase"/>
    <property type="match status" value="1"/>
</dbReference>
<accession>A0A2A9D3J0</accession>
<dbReference type="RefSeq" id="WP_098469858.1">
    <property type="nucleotide sequence ID" value="NZ_PDJD01000001.1"/>
</dbReference>
<dbReference type="InterPro" id="IPR050789">
    <property type="entry name" value="Diverse_Enzym_Activities"/>
</dbReference>
<comment type="caution">
    <text evidence="2">The sequence shown here is derived from an EMBL/GenBank/DDBJ whole genome shotgun (WGS) entry which is preliminary data.</text>
</comment>
<keyword evidence="2" id="KW-0121">Carboxypeptidase</keyword>
<dbReference type="OrthoDB" id="4281716at2"/>
<dbReference type="Proteomes" id="UP000224915">
    <property type="component" value="Unassembled WGS sequence"/>
</dbReference>
<name>A0A2A9D3J0_9MICO</name>
<keyword evidence="2" id="KW-0378">Hydrolase</keyword>
<protein>
    <submittedName>
        <fullName evidence="2">D-alanyl-D-alanine carboxypeptidase</fullName>
    </submittedName>
</protein>
<keyword evidence="2" id="KW-0645">Protease</keyword>
<dbReference type="InterPro" id="IPR001466">
    <property type="entry name" value="Beta-lactam-related"/>
</dbReference>
<dbReference type="GO" id="GO:0004180">
    <property type="term" value="F:carboxypeptidase activity"/>
    <property type="evidence" value="ECO:0007669"/>
    <property type="project" value="UniProtKB-KW"/>
</dbReference>
<dbReference type="Gene3D" id="3.40.710.10">
    <property type="entry name" value="DD-peptidase/beta-lactamase superfamily"/>
    <property type="match status" value="1"/>
</dbReference>
<organism evidence="2 3">
    <name type="scientific">Serinibacter salmoneus</name>
    <dbReference type="NCBI Taxonomy" id="556530"/>
    <lineage>
        <taxon>Bacteria</taxon>
        <taxon>Bacillati</taxon>
        <taxon>Actinomycetota</taxon>
        <taxon>Actinomycetes</taxon>
        <taxon>Micrococcales</taxon>
        <taxon>Beutenbergiaceae</taxon>
        <taxon>Serinibacter</taxon>
    </lineage>
</organism>
<dbReference type="PANTHER" id="PTHR43283">
    <property type="entry name" value="BETA-LACTAMASE-RELATED"/>
    <property type="match status" value="1"/>
</dbReference>
<reference evidence="2 3" key="1">
    <citation type="submission" date="2017-10" db="EMBL/GenBank/DDBJ databases">
        <title>Sequencing the genomes of 1000 actinobacteria strains.</title>
        <authorList>
            <person name="Klenk H.-P."/>
        </authorList>
    </citation>
    <scope>NUCLEOTIDE SEQUENCE [LARGE SCALE GENOMIC DNA]</scope>
    <source>
        <strain evidence="2 3">DSM 21801</strain>
    </source>
</reference>
<evidence type="ECO:0000313" key="3">
    <source>
        <dbReference type="Proteomes" id="UP000224915"/>
    </source>
</evidence>
<dbReference type="SUPFAM" id="SSF56601">
    <property type="entry name" value="beta-lactamase/transpeptidase-like"/>
    <property type="match status" value="1"/>
</dbReference>
<evidence type="ECO:0000259" key="1">
    <source>
        <dbReference type="Pfam" id="PF00144"/>
    </source>
</evidence>
<gene>
    <name evidence="2" type="ORF">ATL40_2570</name>
</gene>
<keyword evidence="3" id="KW-1185">Reference proteome</keyword>
<dbReference type="EMBL" id="PDJD01000001">
    <property type="protein sequence ID" value="PFG20951.1"/>
    <property type="molecule type" value="Genomic_DNA"/>
</dbReference>
<feature type="domain" description="Beta-lactamase-related" evidence="1">
    <location>
        <begin position="53"/>
        <end position="343"/>
    </location>
</feature>
<evidence type="ECO:0000313" key="2">
    <source>
        <dbReference type="EMBL" id="PFG20951.1"/>
    </source>
</evidence>
<proteinExistence type="predicted"/>
<dbReference type="InterPro" id="IPR012338">
    <property type="entry name" value="Beta-lactam/transpept-like"/>
</dbReference>